<dbReference type="Proteomes" id="UP000287394">
    <property type="component" value="Chromosome"/>
</dbReference>
<reference evidence="2 3" key="1">
    <citation type="journal article" date="2019" name="Int. J. Syst. Evol. Microbiol.">
        <title>Capsulimonas corticalis gen. nov., sp. nov., an aerobic capsulated bacterium, of a novel bacterial order, Capsulimonadales ord. nov., of the class Armatimonadia of the phylum Armatimonadetes.</title>
        <authorList>
            <person name="Li J."/>
            <person name="Kudo C."/>
            <person name="Tonouchi A."/>
        </authorList>
    </citation>
    <scope>NUCLEOTIDE SEQUENCE [LARGE SCALE GENOMIC DNA]</scope>
    <source>
        <strain evidence="2 3">AX-7</strain>
    </source>
</reference>
<dbReference type="KEGG" id="ccot:CCAX7_54760"/>
<evidence type="ECO:0000313" key="3">
    <source>
        <dbReference type="Proteomes" id="UP000287394"/>
    </source>
</evidence>
<evidence type="ECO:0000259" key="1">
    <source>
        <dbReference type="Pfam" id="PF18894"/>
    </source>
</evidence>
<name>A0A402D5Q4_9BACT</name>
<accession>A0A402D5Q4</accession>
<proteinExistence type="predicted"/>
<organism evidence="2 3">
    <name type="scientific">Capsulimonas corticalis</name>
    <dbReference type="NCBI Taxonomy" id="2219043"/>
    <lineage>
        <taxon>Bacteria</taxon>
        <taxon>Bacillati</taxon>
        <taxon>Armatimonadota</taxon>
        <taxon>Armatimonadia</taxon>
        <taxon>Capsulimonadales</taxon>
        <taxon>Capsulimonadaceae</taxon>
        <taxon>Capsulimonas</taxon>
    </lineage>
</organism>
<evidence type="ECO:0000313" key="2">
    <source>
        <dbReference type="EMBL" id="BDI33425.1"/>
    </source>
</evidence>
<keyword evidence="3" id="KW-1185">Reference proteome</keyword>
<dbReference type="EMBL" id="AP025739">
    <property type="protein sequence ID" value="BDI33425.1"/>
    <property type="molecule type" value="Genomic_DNA"/>
</dbReference>
<sequence>MLSRPLPPSRLSDEGRMVTRFEPAEDLAEWVMRAIIDEDGPLANPAHQHLRTASIGFLWTNAPNFRGGHAVAGMTEKPICQGNRWQKARHDLQLSAWFPRNLDFLITLDAVFAAENPDVNFCALVEHELYHIAHAKDQFRIKKFSKSTGKPILALRGHDVEEFVGVAERYGAGACAGATAELVRVSNLPPLIGEASIRAACGNCLRMV</sequence>
<dbReference type="AlphaFoldDB" id="A0A402D5Q4"/>
<dbReference type="Pfam" id="PF18894">
    <property type="entry name" value="PhageMetallopep"/>
    <property type="match status" value="1"/>
</dbReference>
<dbReference type="InterPro" id="IPR043998">
    <property type="entry name" value="Put_Metallopep"/>
</dbReference>
<feature type="domain" description="Putative phage metallopeptidase" evidence="1">
    <location>
        <begin position="29"/>
        <end position="182"/>
    </location>
</feature>
<protein>
    <recommendedName>
        <fullName evidence="1">Putative phage metallopeptidase domain-containing protein</fullName>
    </recommendedName>
</protein>
<gene>
    <name evidence="2" type="ORF">CCAX7_54760</name>
</gene>